<comment type="caution">
    <text evidence="1">The sequence shown here is derived from an EMBL/GenBank/DDBJ whole genome shotgun (WGS) entry which is preliminary data.</text>
</comment>
<organism evidence="1 2">
    <name type="scientific">Cymbomonas tetramitiformis</name>
    <dbReference type="NCBI Taxonomy" id="36881"/>
    <lineage>
        <taxon>Eukaryota</taxon>
        <taxon>Viridiplantae</taxon>
        <taxon>Chlorophyta</taxon>
        <taxon>Pyramimonadophyceae</taxon>
        <taxon>Pyramimonadales</taxon>
        <taxon>Pyramimonadaceae</taxon>
        <taxon>Cymbomonas</taxon>
    </lineage>
</organism>
<accession>A0AAE0BLM8</accession>
<sequence length="208" mass="22653">MRNNQLEVHNDAYSQLENIFKDLSEQSKQKLISLNFFGPGGDLLDDGNQLSEFAADAMQAADAGSWDTKVREVLFPTSGRTLKNSDPAWEPVQLGLMMTEGALRDETGHLLDISDDTHLFSPFTKEILCRYLLSTGCGVYDGGTDLESKVQSIHCADFGDLNGEDPTKRPGFLVELHGVNKRNVPVGRSTGGPSVHQGGRDQVVVAMG</sequence>
<dbReference type="AlphaFoldDB" id="A0AAE0BLM8"/>
<keyword evidence="2" id="KW-1185">Reference proteome</keyword>
<dbReference type="Proteomes" id="UP001190700">
    <property type="component" value="Unassembled WGS sequence"/>
</dbReference>
<gene>
    <name evidence="1" type="ORF">CYMTET_51240</name>
</gene>
<evidence type="ECO:0000313" key="2">
    <source>
        <dbReference type="Proteomes" id="UP001190700"/>
    </source>
</evidence>
<protein>
    <submittedName>
        <fullName evidence="1">Uncharacterized protein</fullName>
    </submittedName>
</protein>
<name>A0AAE0BLM8_9CHLO</name>
<proteinExistence type="predicted"/>
<reference evidence="1 2" key="1">
    <citation type="journal article" date="2015" name="Genome Biol. Evol.">
        <title>Comparative Genomics of a Bacterivorous Green Alga Reveals Evolutionary Causalities and Consequences of Phago-Mixotrophic Mode of Nutrition.</title>
        <authorList>
            <person name="Burns J.A."/>
            <person name="Paasch A."/>
            <person name="Narechania A."/>
            <person name="Kim E."/>
        </authorList>
    </citation>
    <scope>NUCLEOTIDE SEQUENCE [LARGE SCALE GENOMIC DNA]</scope>
    <source>
        <strain evidence="1 2">PLY_AMNH</strain>
    </source>
</reference>
<evidence type="ECO:0000313" key="1">
    <source>
        <dbReference type="EMBL" id="KAK3238786.1"/>
    </source>
</evidence>
<dbReference type="EMBL" id="LGRX02034110">
    <property type="protein sequence ID" value="KAK3238786.1"/>
    <property type="molecule type" value="Genomic_DNA"/>
</dbReference>